<dbReference type="GO" id="GO:0046961">
    <property type="term" value="F:proton-transporting ATPase activity, rotational mechanism"/>
    <property type="evidence" value="ECO:0007669"/>
    <property type="project" value="InterPro"/>
</dbReference>
<keyword evidence="8" id="KW-1185">Reference proteome</keyword>
<dbReference type="GO" id="GO:0097401">
    <property type="term" value="P:synaptic vesicle lumen acidification"/>
    <property type="evidence" value="ECO:0007669"/>
    <property type="project" value="TreeGrafter"/>
</dbReference>
<feature type="coiled-coil region" evidence="6">
    <location>
        <begin position="21"/>
        <end position="70"/>
    </location>
</feature>
<evidence type="ECO:0000256" key="6">
    <source>
        <dbReference type="SAM" id="Coils"/>
    </source>
</evidence>
<dbReference type="InParanoid" id="A0A482WKH8"/>
<sequence>MASAPVTPCIRQLLDAEKIAAEKVSEAKKRRERKLKMARAEAMEEIEKYRQEREKEFQNFEDKHAALRAKIAVKIDNETRKKLDILSSTVNRNRSNMINKVLELVLKMPDY</sequence>
<dbReference type="SMR" id="A0A482WKH8"/>
<evidence type="ECO:0000256" key="4">
    <source>
        <dbReference type="ARBA" id="ARBA00023065"/>
    </source>
</evidence>
<dbReference type="InterPro" id="IPR005124">
    <property type="entry name" value="V-ATPase_G"/>
</dbReference>
<dbReference type="GO" id="GO:0000221">
    <property type="term" value="C:vacuolar proton-transporting V-type ATPase, V1 domain"/>
    <property type="evidence" value="ECO:0007669"/>
    <property type="project" value="TreeGrafter"/>
</dbReference>
<dbReference type="GO" id="GO:0016887">
    <property type="term" value="F:ATP hydrolysis activity"/>
    <property type="evidence" value="ECO:0007669"/>
    <property type="project" value="TreeGrafter"/>
</dbReference>
<dbReference type="AlphaFoldDB" id="A0A482WKH8"/>
<keyword evidence="6" id="KW-0175">Coiled coil</keyword>
<organism evidence="7 8">
    <name type="scientific">Laodelphax striatellus</name>
    <name type="common">Small brown planthopper</name>
    <name type="synonym">Delphax striatella</name>
    <dbReference type="NCBI Taxonomy" id="195883"/>
    <lineage>
        <taxon>Eukaryota</taxon>
        <taxon>Metazoa</taxon>
        <taxon>Ecdysozoa</taxon>
        <taxon>Arthropoda</taxon>
        <taxon>Hexapoda</taxon>
        <taxon>Insecta</taxon>
        <taxon>Pterygota</taxon>
        <taxon>Neoptera</taxon>
        <taxon>Paraneoptera</taxon>
        <taxon>Hemiptera</taxon>
        <taxon>Auchenorrhyncha</taxon>
        <taxon>Fulgoroidea</taxon>
        <taxon>Delphacidae</taxon>
        <taxon>Criomorphinae</taxon>
        <taxon>Laodelphax</taxon>
    </lineage>
</organism>
<dbReference type="NCBIfam" id="TIGR01147">
    <property type="entry name" value="V_ATP_synt_G"/>
    <property type="match status" value="1"/>
</dbReference>
<evidence type="ECO:0000256" key="3">
    <source>
        <dbReference type="ARBA" id="ARBA00022781"/>
    </source>
</evidence>
<accession>A0A482WKH8</accession>
<evidence type="ECO:0000256" key="2">
    <source>
        <dbReference type="ARBA" id="ARBA00022448"/>
    </source>
</evidence>
<keyword evidence="3 5" id="KW-0375">Hydrogen ion transport</keyword>
<dbReference type="EMBL" id="QKKF02033458">
    <property type="protein sequence ID" value="RZF33762.1"/>
    <property type="molecule type" value="Genomic_DNA"/>
</dbReference>
<reference evidence="7 8" key="1">
    <citation type="journal article" date="2017" name="Gigascience">
        <title>Genome sequence of the small brown planthopper, Laodelphax striatellus.</title>
        <authorList>
            <person name="Zhu J."/>
            <person name="Jiang F."/>
            <person name="Wang X."/>
            <person name="Yang P."/>
            <person name="Bao Y."/>
            <person name="Zhao W."/>
            <person name="Wang W."/>
            <person name="Lu H."/>
            <person name="Wang Q."/>
            <person name="Cui N."/>
            <person name="Li J."/>
            <person name="Chen X."/>
            <person name="Luo L."/>
            <person name="Yu J."/>
            <person name="Kang L."/>
            <person name="Cui F."/>
        </authorList>
    </citation>
    <scope>NUCLEOTIDE SEQUENCE [LARGE SCALE GENOMIC DNA]</scope>
    <source>
        <strain evidence="7">Lst14</strain>
    </source>
</reference>
<dbReference type="Gene3D" id="1.20.5.2950">
    <property type="match status" value="1"/>
</dbReference>
<comment type="subunit">
    <text evidence="5">V-ATPase is a heteromultimeric enzyme made up of two complexes: the ATP-hydrolytic V1 complex and the proton translocation V0 complex.</text>
</comment>
<name>A0A482WKH8_LAOST</name>
<dbReference type="Pfam" id="PF03179">
    <property type="entry name" value="V-ATPase_G"/>
    <property type="match status" value="1"/>
</dbReference>
<evidence type="ECO:0000256" key="5">
    <source>
        <dbReference type="RuleBase" id="RU364019"/>
    </source>
</evidence>
<dbReference type="PANTHER" id="PTHR12713:SF11">
    <property type="entry name" value="V-TYPE PROTON ATPASE SUBUNIT G"/>
    <property type="match status" value="1"/>
</dbReference>
<evidence type="ECO:0000313" key="7">
    <source>
        <dbReference type="EMBL" id="RZF33762.1"/>
    </source>
</evidence>
<dbReference type="STRING" id="195883.A0A482WKH8"/>
<dbReference type="GO" id="GO:0098793">
    <property type="term" value="C:presynapse"/>
    <property type="evidence" value="ECO:0007669"/>
    <property type="project" value="GOC"/>
</dbReference>
<protein>
    <recommendedName>
        <fullName evidence="5">V-type proton ATPase subunit G</fullName>
    </recommendedName>
</protein>
<comment type="similarity">
    <text evidence="1 5">Belongs to the V-ATPase G subunit family.</text>
</comment>
<comment type="caution">
    <text evidence="7">The sequence shown here is derived from an EMBL/GenBank/DDBJ whole genome shotgun (WGS) entry which is preliminary data.</text>
</comment>
<keyword evidence="2 5" id="KW-0813">Transport</keyword>
<dbReference type="PANTHER" id="PTHR12713">
    <property type="entry name" value="VACUOLAR ATP SYNTHASE SUBUNIT G"/>
    <property type="match status" value="1"/>
</dbReference>
<evidence type="ECO:0000256" key="1">
    <source>
        <dbReference type="ARBA" id="ARBA00010066"/>
    </source>
</evidence>
<proteinExistence type="inferred from homology"/>
<keyword evidence="4 5" id="KW-0406">Ion transport</keyword>
<dbReference type="Proteomes" id="UP000291343">
    <property type="component" value="Unassembled WGS sequence"/>
</dbReference>
<dbReference type="FunFam" id="1.20.5.2950:FF:000001">
    <property type="entry name" value="V-type proton ATPase subunit G"/>
    <property type="match status" value="1"/>
</dbReference>
<evidence type="ECO:0000313" key="8">
    <source>
        <dbReference type="Proteomes" id="UP000291343"/>
    </source>
</evidence>
<comment type="function">
    <text evidence="5">Subunit of the V1 complex of vacuolar(H+)-ATPase (V-ATPase), a multisubunit enzyme composed of a peripheral complex (V1) that hydrolyzes ATP and a membrane integral complex (V0) that translocates protons. V-ATPase is responsible for acidifying and maintaining the pH of intracellular compartments and in some cell types, is targeted to the plasma membrane, where it is responsible for acidifying the extracellular environment.</text>
</comment>
<dbReference type="OrthoDB" id="250802at2759"/>
<gene>
    <name evidence="7" type="ORF">LSTR_LSTR008021</name>
</gene>